<keyword evidence="3" id="KW-0539">Nucleus</keyword>
<keyword evidence="2" id="KW-0238">DNA-binding</keyword>
<proteinExistence type="predicted"/>
<dbReference type="PANTHER" id="PTHR19303:SF73">
    <property type="entry name" value="PROTEIN PDC2"/>
    <property type="match status" value="1"/>
</dbReference>
<evidence type="ECO:0000313" key="6">
    <source>
        <dbReference type="Proteomes" id="UP000821866"/>
    </source>
</evidence>
<dbReference type="PROSITE" id="PS51253">
    <property type="entry name" value="HTH_CENPB"/>
    <property type="match status" value="1"/>
</dbReference>
<gene>
    <name evidence="5" type="ORF">HPB51_001486</name>
</gene>
<dbReference type="Pfam" id="PF04218">
    <property type="entry name" value="CENP-B_N"/>
    <property type="match status" value="1"/>
</dbReference>
<evidence type="ECO:0000313" key="5">
    <source>
        <dbReference type="EMBL" id="KAH8038372.1"/>
    </source>
</evidence>
<dbReference type="Pfam" id="PF03221">
    <property type="entry name" value="HTH_Tnp_Tc5"/>
    <property type="match status" value="1"/>
</dbReference>
<dbReference type="Gene3D" id="1.10.10.60">
    <property type="entry name" value="Homeodomain-like"/>
    <property type="match status" value="2"/>
</dbReference>
<evidence type="ECO:0000259" key="4">
    <source>
        <dbReference type="PROSITE" id="PS51253"/>
    </source>
</evidence>
<organism evidence="5 6">
    <name type="scientific">Rhipicephalus microplus</name>
    <name type="common">Cattle tick</name>
    <name type="synonym">Boophilus microplus</name>
    <dbReference type="NCBI Taxonomy" id="6941"/>
    <lineage>
        <taxon>Eukaryota</taxon>
        <taxon>Metazoa</taxon>
        <taxon>Ecdysozoa</taxon>
        <taxon>Arthropoda</taxon>
        <taxon>Chelicerata</taxon>
        <taxon>Arachnida</taxon>
        <taxon>Acari</taxon>
        <taxon>Parasitiformes</taxon>
        <taxon>Ixodida</taxon>
        <taxon>Ixodoidea</taxon>
        <taxon>Ixodidae</taxon>
        <taxon>Rhipicephalinae</taxon>
        <taxon>Rhipicephalus</taxon>
        <taxon>Boophilus</taxon>
    </lineage>
</organism>
<sequence>MPKYTMLTLRYKVSLIEEAEKPTCTKNQLAEKQNMPLSTLSTILKKKEKLLEAYGTTHSSRRSRIRFPTYPDVDVDLVKWLQYANAAYHPVNGTVLREKANDLALHLGHEGFKCSNGWFARFKKRNNLTYLTACKESCSADTNVVDDWQMRTLAPLLQKFGENDAYNFDEAALFYKILPMKTFAA</sequence>
<dbReference type="VEuPathDB" id="VectorBase:LOC119161742"/>
<comment type="caution">
    <text evidence="5">The sequence shown here is derived from an EMBL/GenBank/DDBJ whole genome shotgun (WGS) entry which is preliminary data.</text>
</comment>
<reference evidence="5" key="1">
    <citation type="journal article" date="2020" name="Cell">
        <title>Large-Scale Comparative Analyses of Tick Genomes Elucidate Their Genetic Diversity and Vector Capacities.</title>
        <authorList>
            <consortium name="Tick Genome and Microbiome Consortium (TIGMIC)"/>
            <person name="Jia N."/>
            <person name="Wang J."/>
            <person name="Shi W."/>
            <person name="Du L."/>
            <person name="Sun Y."/>
            <person name="Zhan W."/>
            <person name="Jiang J.F."/>
            <person name="Wang Q."/>
            <person name="Zhang B."/>
            <person name="Ji P."/>
            <person name="Bell-Sakyi L."/>
            <person name="Cui X.M."/>
            <person name="Yuan T.T."/>
            <person name="Jiang B.G."/>
            <person name="Yang W.F."/>
            <person name="Lam T.T."/>
            <person name="Chang Q.C."/>
            <person name="Ding S.J."/>
            <person name="Wang X.J."/>
            <person name="Zhu J.G."/>
            <person name="Ruan X.D."/>
            <person name="Zhao L."/>
            <person name="Wei J.T."/>
            <person name="Ye R.Z."/>
            <person name="Que T.C."/>
            <person name="Du C.H."/>
            <person name="Zhou Y.H."/>
            <person name="Cheng J.X."/>
            <person name="Dai P.F."/>
            <person name="Guo W.B."/>
            <person name="Han X.H."/>
            <person name="Huang E.J."/>
            <person name="Li L.F."/>
            <person name="Wei W."/>
            <person name="Gao Y.C."/>
            <person name="Liu J.Z."/>
            <person name="Shao H.Z."/>
            <person name="Wang X."/>
            <person name="Wang C.C."/>
            <person name="Yang T.C."/>
            <person name="Huo Q.B."/>
            <person name="Li W."/>
            <person name="Chen H.Y."/>
            <person name="Chen S.E."/>
            <person name="Zhou L.G."/>
            <person name="Ni X.B."/>
            <person name="Tian J.H."/>
            <person name="Sheng Y."/>
            <person name="Liu T."/>
            <person name="Pan Y.S."/>
            <person name="Xia L.Y."/>
            <person name="Li J."/>
            <person name="Zhao F."/>
            <person name="Cao W.C."/>
        </authorList>
    </citation>
    <scope>NUCLEOTIDE SEQUENCE</scope>
    <source>
        <strain evidence="5">Rmic-2018</strain>
    </source>
</reference>
<protein>
    <recommendedName>
        <fullName evidence="4">HTH CENPB-type domain-containing protein</fullName>
    </recommendedName>
</protein>
<dbReference type="SMART" id="SM00674">
    <property type="entry name" value="CENPB"/>
    <property type="match status" value="1"/>
</dbReference>
<dbReference type="InterPro" id="IPR007889">
    <property type="entry name" value="HTH_Psq"/>
</dbReference>
<dbReference type="EMBL" id="JABSTU010000001">
    <property type="protein sequence ID" value="KAH8038372.1"/>
    <property type="molecule type" value="Genomic_DNA"/>
</dbReference>
<name>A0A9J6EVV7_RHIMP</name>
<evidence type="ECO:0000256" key="2">
    <source>
        <dbReference type="ARBA" id="ARBA00023125"/>
    </source>
</evidence>
<dbReference type="Proteomes" id="UP000821866">
    <property type="component" value="Chromosome 1"/>
</dbReference>
<comment type="subcellular location">
    <subcellularLocation>
        <location evidence="1">Nucleus</location>
    </subcellularLocation>
</comment>
<feature type="domain" description="HTH CENPB-type" evidence="4">
    <location>
        <begin position="61"/>
        <end position="132"/>
    </location>
</feature>
<dbReference type="InterPro" id="IPR009057">
    <property type="entry name" value="Homeodomain-like_sf"/>
</dbReference>
<keyword evidence="6" id="KW-1185">Reference proteome</keyword>
<dbReference type="InterPro" id="IPR006600">
    <property type="entry name" value="HTH_CenpB_DNA-bd_dom"/>
</dbReference>
<dbReference type="GO" id="GO:0005634">
    <property type="term" value="C:nucleus"/>
    <property type="evidence" value="ECO:0007669"/>
    <property type="project" value="UniProtKB-SubCell"/>
</dbReference>
<dbReference type="GO" id="GO:0003677">
    <property type="term" value="F:DNA binding"/>
    <property type="evidence" value="ECO:0007669"/>
    <property type="project" value="UniProtKB-KW"/>
</dbReference>
<accession>A0A9J6EVV7</accession>
<dbReference type="AlphaFoldDB" id="A0A9J6EVV7"/>
<evidence type="ECO:0000256" key="3">
    <source>
        <dbReference type="ARBA" id="ARBA00023242"/>
    </source>
</evidence>
<reference evidence="5" key="2">
    <citation type="submission" date="2021-09" db="EMBL/GenBank/DDBJ databases">
        <authorList>
            <person name="Jia N."/>
            <person name="Wang J."/>
            <person name="Shi W."/>
            <person name="Du L."/>
            <person name="Sun Y."/>
            <person name="Zhan W."/>
            <person name="Jiang J."/>
            <person name="Wang Q."/>
            <person name="Zhang B."/>
            <person name="Ji P."/>
            <person name="Sakyi L.B."/>
            <person name="Cui X."/>
            <person name="Yuan T."/>
            <person name="Jiang B."/>
            <person name="Yang W."/>
            <person name="Lam T.T.-Y."/>
            <person name="Chang Q."/>
            <person name="Ding S."/>
            <person name="Wang X."/>
            <person name="Zhu J."/>
            <person name="Ruan X."/>
            <person name="Zhao L."/>
            <person name="Wei J."/>
            <person name="Que T."/>
            <person name="Du C."/>
            <person name="Cheng J."/>
            <person name="Dai P."/>
            <person name="Han X."/>
            <person name="Huang E."/>
            <person name="Gao Y."/>
            <person name="Liu J."/>
            <person name="Shao H."/>
            <person name="Ye R."/>
            <person name="Li L."/>
            <person name="Wei W."/>
            <person name="Wang X."/>
            <person name="Wang C."/>
            <person name="Huo Q."/>
            <person name="Li W."/>
            <person name="Guo W."/>
            <person name="Chen H."/>
            <person name="Chen S."/>
            <person name="Zhou L."/>
            <person name="Zhou L."/>
            <person name="Ni X."/>
            <person name="Tian J."/>
            <person name="Zhou Y."/>
            <person name="Sheng Y."/>
            <person name="Liu T."/>
            <person name="Pan Y."/>
            <person name="Xia L."/>
            <person name="Li J."/>
            <person name="Zhao F."/>
            <person name="Cao W."/>
        </authorList>
    </citation>
    <scope>NUCLEOTIDE SEQUENCE</scope>
    <source>
        <strain evidence="5">Rmic-2018</strain>
        <tissue evidence="5">Larvae</tissue>
    </source>
</reference>
<dbReference type="PANTHER" id="PTHR19303">
    <property type="entry name" value="TRANSPOSON"/>
    <property type="match status" value="1"/>
</dbReference>
<dbReference type="InterPro" id="IPR050863">
    <property type="entry name" value="CenT-Element_Derived"/>
</dbReference>
<dbReference type="SUPFAM" id="SSF46689">
    <property type="entry name" value="Homeodomain-like"/>
    <property type="match status" value="2"/>
</dbReference>
<evidence type="ECO:0000256" key="1">
    <source>
        <dbReference type="ARBA" id="ARBA00004123"/>
    </source>
</evidence>